<evidence type="ECO:0000313" key="3">
    <source>
        <dbReference type="EMBL" id="MBF5060154.1"/>
    </source>
</evidence>
<proteinExistence type="predicted"/>
<organism evidence="3 4">
    <name type="scientific">Candidatus Neptunichlamydia vexilliferae</name>
    <dbReference type="NCBI Taxonomy" id="1651774"/>
    <lineage>
        <taxon>Bacteria</taxon>
        <taxon>Pseudomonadati</taxon>
        <taxon>Chlamydiota</taxon>
        <taxon>Chlamydiia</taxon>
        <taxon>Parachlamydiales</taxon>
        <taxon>Simkaniaceae</taxon>
        <taxon>Candidatus Neptunichlamydia</taxon>
    </lineage>
</organism>
<gene>
    <name evidence="3" type="ORF">NEPTK9_001684</name>
</gene>
<evidence type="ECO:0000256" key="1">
    <source>
        <dbReference type="ARBA" id="ARBA00022679"/>
    </source>
</evidence>
<dbReference type="SUPFAM" id="SSF53335">
    <property type="entry name" value="S-adenosyl-L-methionine-dependent methyltransferases"/>
    <property type="match status" value="1"/>
</dbReference>
<keyword evidence="4" id="KW-1185">Reference proteome</keyword>
<reference evidence="3 4" key="1">
    <citation type="submission" date="2020-01" db="EMBL/GenBank/DDBJ databases">
        <title>Draft genome sequence of Cand. Neptunochlamydia vexilliferae K9.</title>
        <authorList>
            <person name="Schulz F."/>
            <person name="Koestlbacher S."/>
            <person name="Wascher F."/>
            <person name="Pizzetti I."/>
            <person name="Horn M."/>
        </authorList>
    </citation>
    <scope>NUCLEOTIDE SEQUENCE [LARGE SCALE GENOMIC DNA]</scope>
    <source>
        <strain evidence="3 4">K9</strain>
    </source>
</reference>
<comment type="caution">
    <text evidence="3">The sequence shown here is derived from an EMBL/GenBank/DDBJ whole genome shotgun (WGS) entry which is preliminary data.</text>
</comment>
<sequence length="249" mass="28029">MGVKLTGSPWGCSSPLSSSLCEDVLTFGENMSSISNSPFDKFTHVSCNEPVSVKPEGRQSTIRFFNDLSKVESYIKAAEGYDGAELVSILKKNLSPNATILELGIGPGKDMDLLIKEGFSVTGSDVSQPFLDLYRKRNQKADLLLIDAVNINTGRKFDCIYSNKVMIHLSKEELRESLKSQYKNLNSNGVLAHSLWYGDKEEKWDGAQFFYYNEDTLSDLTKGMFEVVHLTRYKEMEKDDSMFAILRKI</sequence>
<dbReference type="InterPro" id="IPR029063">
    <property type="entry name" value="SAM-dependent_MTases_sf"/>
</dbReference>
<evidence type="ECO:0000313" key="4">
    <source>
        <dbReference type="Proteomes" id="UP001194714"/>
    </source>
</evidence>
<evidence type="ECO:0000259" key="2">
    <source>
        <dbReference type="Pfam" id="PF13649"/>
    </source>
</evidence>
<protein>
    <recommendedName>
        <fullName evidence="2">Methyltransferase domain-containing protein</fullName>
    </recommendedName>
</protein>
<keyword evidence="1" id="KW-0808">Transferase</keyword>
<dbReference type="Proteomes" id="UP001194714">
    <property type="component" value="Unassembled WGS sequence"/>
</dbReference>
<name>A0ABS0B185_9BACT</name>
<dbReference type="Gene3D" id="3.40.50.150">
    <property type="entry name" value="Vaccinia Virus protein VP39"/>
    <property type="match status" value="1"/>
</dbReference>
<dbReference type="PANTHER" id="PTHR43861">
    <property type="entry name" value="TRANS-ACONITATE 2-METHYLTRANSFERASE-RELATED"/>
    <property type="match status" value="1"/>
</dbReference>
<dbReference type="Pfam" id="PF13649">
    <property type="entry name" value="Methyltransf_25"/>
    <property type="match status" value="1"/>
</dbReference>
<dbReference type="InterPro" id="IPR041698">
    <property type="entry name" value="Methyltransf_25"/>
</dbReference>
<feature type="domain" description="Methyltransferase" evidence="2">
    <location>
        <begin position="100"/>
        <end position="189"/>
    </location>
</feature>
<dbReference type="EMBL" id="JAAEJV010000083">
    <property type="protein sequence ID" value="MBF5060154.1"/>
    <property type="molecule type" value="Genomic_DNA"/>
</dbReference>
<accession>A0ABS0B185</accession>
<dbReference type="CDD" id="cd02440">
    <property type="entry name" value="AdoMet_MTases"/>
    <property type="match status" value="1"/>
</dbReference>